<dbReference type="Proteomes" id="UP000317881">
    <property type="component" value="Unassembled WGS sequence"/>
</dbReference>
<organism evidence="2 3">
    <name type="scientific">Streptomyces spinoverrucosus</name>
    <dbReference type="NCBI Taxonomy" id="284043"/>
    <lineage>
        <taxon>Bacteria</taxon>
        <taxon>Bacillati</taxon>
        <taxon>Actinomycetota</taxon>
        <taxon>Actinomycetes</taxon>
        <taxon>Kitasatosporales</taxon>
        <taxon>Streptomycetaceae</taxon>
        <taxon>Streptomyces</taxon>
    </lineage>
</organism>
<protein>
    <submittedName>
        <fullName evidence="2">Uncharacterized protein</fullName>
    </submittedName>
</protein>
<sequence length="162" mass="17547">MPSRPQSPQPPGTPRWVAMFYEPSSASWRVGAQSPYRVPVLYALGEMTQTLRARGEDPAVTLWGPKDGAWQRMDAPGAVEATPAAAPEPPTGTPAQPTKLAERMTDRRHQVLVAALNRAGLYDLAPDDETAVQAVVDQLDETTVRRVAHWLTLAAGEASPVR</sequence>
<gene>
    <name evidence="2" type="ORF">SSP24_78330</name>
</gene>
<reference evidence="2 3" key="1">
    <citation type="submission" date="2019-06" db="EMBL/GenBank/DDBJ databases">
        <title>Whole genome shotgun sequence of Streptomyces spinoverrucosus NBRC 14228.</title>
        <authorList>
            <person name="Hosoyama A."/>
            <person name="Uohara A."/>
            <person name="Ohji S."/>
            <person name="Ichikawa N."/>
        </authorList>
    </citation>
    <scope>NUCLEOTIDE SEQUENCE [LARGE SCALE GENOMIC DNA]</scope>
    <source>
        <strain evidence="2 3">NBRC 14228</strain>
    </source>
</reference>
<evidence type="ECO:0000313" key="2">
    <source>
        <dbReference type="EMBL" id="GEC10178.1"/>
    </source>
</evidence>
<keyword evidence="3" id="KW-1185">Reference proteome</keyword>
<proteinExistence type="predicted"/>
<name>A0A4Y3VV85_9ACTN</name>
<dbReference type="RefSeq" id="WP_176605075.1">
    <property type="nucleotide sequence ID" value="NZ_BJND01000096.1"/>
</dbReference>
<feature type="region of interest" description="Disordered" evidence="1">
    <location>
        <begin position="81"/>
        <end position="102"/>
    </location>
</feature>
<evidence type="ECO:0000256" key="1">
    <source>
        <dbReference type="SAM" id="MobiDB-lite"/>
    </source>
</evidence>
<comment type="caution">
    <text evidence="2">The sequence shown here is derived from an EMBL/GenBank/DDBJ whole genome shotgun (WGS) entry which is preliminary data.</text>
</comment>
<dbReference type="AlphaFoldDB" id="A0A4Y3VV85"/>
<accession>A0A4Y3VV85</accession>
<evidence type="ECO:0000313" key="3">
    <source>
        <dbReference type="Proteomes" id="UP000317881"/>
    </source>
</evidence>
<dbReference type="EMBL" id="BJND01000096">
    <property type="protein sequence ID" value="GEC10178.1"/>
    <property type="molecule type" value="Genomic_DNA"/>
</dbReference>